<dbReference type="InterPro" id="IPR006052">
    <property type="entry name" value="TNF_dom"/>
</dbReference>
<dbReference type="Proteomes" id="UP000693946">
    <property type="component" value="Linkage Group LG20"/>
</dbReference>
<evidence type="ECO:0000259" key="1">
    <source>
        <dbReference type="PROSITE" id="PS50049"/>
    </source>
</evidence>
<dbReference type="EMBL" id="JAGKHQ010000013">
    <property type="protein sequence ID" value="KAG7499972.1"/>
    <property type="molecule type" value="Genomic_DNA"/>
</dbReference>
<gene>
    <name evidence="2" type="ORF">JOB18_004299</name>
</gene>
<dbReference type="Pfam" id="PF00229">
    <property type="entry name" value="TNF"/>
    <property type="match status" value="1"/>
</dbReference>
<feature type="domain" description="THD" evidence="1">
    <location>
        <begin position="40"/>
        <end position="194"/>
    </location>
</feature>
<dbReference type="GO" id="GO:0016020">
    <property type="term" value="C:membrane"/>
    <property type="evidence" value="ECO:0007669"/>
    <property type="project" value="InterPro"/>
</dbReference>
<dbReference type="PANTHER" id="PTHR11471">
    <property type="entry name" value="TUMOR NECROSIS FACTOR FAMILY MEMBER"/>
    <property type="match status" value="1"/>
</dbReference>
<evidence type="ECO:0000313" key="3">
    <source>
        <dbReference type="Proteomes" id="UP000693946"/>
    </source>
</evidence>
<sequence>MSVCNFVSLCLSSSPKQSSGHDKDTSGFHHTLRQISNVRAAIHLEGVYNPERKTAVEWRNEVDQSHSQGGLRLNNNEIVIPQSGLYFVYSQVSFEVNCTSGDADTDPNALVHLSHTVQRWSLSSGDDYRTILHSARTACQKTAGRDEGSWYTAVYMGAVFNLMKGDRLQTVMEERMLPDLAEESGKNFFGVFAL</sequence>
<accession>A0AAV6R3K7</accession>
<dbReference type="GO" id="GO:0006955">
    <property type="term" value="P:immune response"/>
    <property type="evidence" value="ECO:0007669"/>
    <property type="project" value="InterPro"/>
</dbReference>
<dbReference type="SMART" id="SM00207">
    <property type="entry name" value="TNF"/>
    <property type="match status" value="1"/>
</dbReference>
<proteinExistence type="predicted"/>
<dbReference type="CDD" id="cd00184">
    <property type="entry name" value="TNF"/>
    <property type="match status" value="1"/>
</dbReference>
<evidence type="ECO:0000313" key="2">
    <source>
        <dbReference type="EMBL" id="KAG7499972.1"/>
    </source>
</evidence>
<comment type="caution">
    <text evidence="2">The sequence shown here is derived from an EMBL/GenBank/DDBJ whole genome shotgun (WGS) entry which is preliminary data.</text>
</comment>
<dbReference type="AlphaFoldDB" id="A0AAV6R3K7"/>
<keyword evidence="3" id="KW-1185">Reference proteome</keyword>
<protein>
    <submittedName>
        <fullName evidence="2">Tumor necrosis factor-like</fullName>
    </submittedName>
</protein>
<organism evidence="2 3">
    <name type="scientific">Solea senegalensis</name>
    <name type="common">Senegalese sole</name>
    <dbReference type="NCBI Taxonomy" id="28829"/>
    <lineage>
        <taxon>Eukaryota</taxon>
        <taxon>Metazoa</taxon>
        <taxon>Chordata</taxon>
        <taxon>Craniata</taxon>
        <taxon>Vertebrata</taxon>
        <taxon>Euteleostomi</taxon>
        <taxon>Actinopterygii</taxon>
        <taxon>Neopterygii</taxon>
        <taxon>Teleostei</taxon>
        <taxon>Neoteleostei</taxon>
        <taxon>Acanthomorphata</taxon>
        <taxon>Carangaria</taxon>
        <taxon>Pleuronectiformes</taxon>
        <taxon>Pleuronectoidei</taxon>
        <taxon>Soleidae</taxon>
        <taxon>Solea</taxon>
    </lineage>
</organism>
<dbReference type="GO" id="GO:0005164">
    <property type="term" value="F:tumor necrosis factor receptor binding"/>
    <property type="evidence" value="ECO:0007669"/>
    <property type="project" value="InterPro"/>
</dbReference>
<dbReference type="PANTHER" id="PTHR11471:SF23">
    <property type="entry name" value="TUMOR NECROSIS FACTOR"/>
    <property type="match status" value="1"/>
</dbReference>
<name>A0AAV6R3K7_SOLSE</name>
<dbReference type="PROSITE" id="PS50049">
    <property type="entry name" value="THD_2"/>
    <property type="match status" value="1"/>
</dbReference>
<reference evidence="2 3" key="1">
    <citation type="journal article" date="2021" name="Sci. Rep.">
        <title>Chromosome anchoring in Senegalese sole (Solea senegalensis) reveals sex-associated markers and genome rearrangements in flatfish.</title>
        <authorList>
            <person name="Guerrero-Cozar I."/>
            <person name="Gomez-Garrido J."/>
            <person name="Berbel C."/>
            <person name="Martinez-Blanch J.F."/>
            <person name="Alioto T."/>
            <person name="Claros M.G."/>
            <person name="Gagnaire P.A."/>
            <person name="Manchado M."/>
        </authorList>
    </citation>
    <scope>NUCLEOTIDE SEQUENCE [LARGE SCALE GENOMIC DNA]</scope>
    <source>
        <strain evidence="2">Sse05_10M</strain>
    </source>
</reference>